<gene>
    <name evidence="2" type="ORF">POCTA_138.1.T0520136</name>
</gene>
<proteinExistence type="predicted"/>
<keyword evidence="1" id="KW-1133">Transmembrane helix</keyword>
<dbReference type="EMBL" id="CAJJDP010000052">
    <property type="protein sequence ID" value="CAD8168725.1"/>
    <property type="molecule type" value="Genomic_DNA"/>
</dbReference>
<dbReference type="Proteomes" id="UP000683925">
    <property type="component" value="Unassembled WGS sequence"/>
</dbReference>
<evidence type="ECO:0000313" key="2">
    <source>
        <dbReference type="EMBL" id="CAD8168725.1"/>
    </source>
</evidence>
<dbReference type="AlphaFoldDB" id="A0A8S1UVR7"/>
<evidence type="ECO:0008006" key="4">
    <source>
        <dbReference type="Google" id="ProtNLM"/>
    </source>
</evidence>
<feature type="transmembrane region" description="Helical" evidence="1">
    <location>
        <begin position="20"/>
        <end position="40"/>
    </location>
</feature>
<keyword evidence="1" id="KW-0472">Membrane</keyword>
<keyword evidence="3" id="KW-1185">Reference proteome</keyword>
<protein>
    <recommendedName>
        <fullName evidence="4">Transmembrane protein</fullName>
    </recommendedName>
</protein>
<reference evidence="2" key="1">
    <citation type="submission" date="2021-01" db="EMBL/GenBank/DDBJ databases">
        <authorList>
            <consortium name="Genoscope - CEA"/>
            <person name="William W."/>
        </authorList>
    </citation>
    <scope>NUCLEOTIDE SEQUENCE</scope>
</reference>
<evidence type="ECO:0000313" key="3">
    <source>
        <dbReference type="Proteomes" id="UP000683925"/>
    </source>
</evidence>
<comment type="caution">
    <text evidence="2">The sequence shown here is derived from an EMBL/GenBank/DDBJ whole genome shotgun (WGS) entry which is preliminary data.</text>
</comment>
<sequence>MAIILSITEYLNVLFSITTITNYNFGIFKIIALLLVVNLFKQLKNRIVFVKFLIILHFQIYKNQYELQSQCKQTSIELLAKQNKVAFLITKFGDDSCMYKVKLKSVKQCKIIFQTVLHFYIASLIPLSIQDYHGQNVNVPFKLINHIDLKRILACSSFKRTIFRWQNLIQTLTIVQLNQGYQYILELYDIKVQMILNNQFQIISKNKFSWIYQIFQNYKLITFNHKT</sequence>
<name>A0A8S1UVR7_PAROT</name>
<evidence type="ECO:0000256" key="1">
    <source>
        <dbReference type="SAM" id="Phobius"/>
    </source>
</evidence>
<keyword evidence="1" id="KW-0812">Transmembrane</keyword>
<accession>A0A8S1UVR7</accession>
<organism evidence="2 3">
    <name type="scientific">Paramecium octaurelia</name>
    <dbReference type="NCBI Taxonomy" id="43137"/>
    <lineage>
        <taxon>Eukaryota</taxon>
        <taxon>Sar</taxon>
        <taxon>Alveolata</taxon>
        <taxon>Ciliophora</taxon>
        <taxon>Intramacronucleata</taxon>
        <taxon>Oligohymenophorea</taxon>
        <taxon>Peniculida</taxon>
        <taxon>Parameciidae</taxon>
        <taxon>Paramecium</taxon>
    </lineage>
</organism>